<name>A0AAD9XJ79_9ROSI</name>
<gene>
    <name evidence="1" type="ORF">Ddye_007119</name>
</gene>
<dbReference type="EMBL" id="JANJYI010000002">
    <property type="protein sequence ID" value="KAK2660586.1"/>
    <property type="molecule type" value="Genomic_DNA"/>
</dbReference>
<reference evidence="1" key="1">
    <citation type="journal article" date="2023" name="Plant J.">
        <title>Genome sequences and population genomics provide insights into the demographic history, inbreeding, and mutation load of two 'living fossil' tree species of Dipteronia.</title>
        <authorList>
            <person name="Feng Y."/>
            <person name="Comes H.P."/>
            <person name="Chen J."/>
            <person name="Zhu S."/>
            <person name="Lu R."/>
            <person name="Zhang X."/>
            <person name="Li P."/>
            <person name="Qiu J."/>
            <person name="Olsen K.M."/>
            <person name="Qiu Y."/>
        </authorList>
    </citation>
    <scope>NUCLEOTIDE SEQUENCE</scope>
    <source>
        <strain evidence="1">KIB01</strain>
    </source>
</reference>
<dbReference type="AlphaFoldDB" id="A0AAD9XJ79"/>
<proteinExistence type="predicted"/>
<accession>A0AAD9XJ79</accession>
<protein>
    <submittedName>
        <fullName evidence="1">Uncharacterized protein</fullName>
    </submittedName>
</protein>
<comment type="caution">
    <text evidence="1">The sequence shown here is derived from an EMBL/GenBank/DDBJ whole genome shotgun (WGS) entry which is preliminary data.</text>
</comment>
<organism evidence="1 2">
    <name type="scientific">Dipteronia dyeriana</name>
    <dbReference type="NCBI Taxonomy" id="168575"/>
    <lineage>
        <taxon>Eukaryota</taxon>
        <taxon>Viridiplantae</taxon>
        <taxon>Streptophyta</taxon>
        <taxon>Embryophyta</taxon>
        <taxon>Tracheophyta</taxon>
        <taxon>Spermatophyta</taxon>
        <taxon>Magnoliopsida</taxon>
        <taxon>eudicotyledons</taxon>
        <taxon>Gunneridae</taxon>
        <taxon>Pentapetalae</taxon>
        <taxon>rosids</taxon>
        <taxon>malvids</taxon>
        <taxon>Sapindales</taxon>
        <taxon>Sapindaceae</taxon>
        <taxon>Hippocastanoideae</taxon>
        <taxon>Acereae</taxon>
        <taxon>Dipteronia</taxon>
    </lineage>
</organism>
<sequence>MDVFNLSISFAAHLSSLNSDEMKYVKPYTLVKEFQKKAKELEQRKPLGSASLLGLSVLSDYEYYNLHLKDHYPLDEDEDDDKDEDRRLF</sequence>
<evidence type="ECO:0000313" key="1">
    <source>
        <dbReference type="EMBL" id="KAK2660586.1"/>
    </source>
</evidence>
<evidence type="ECO:0000313" key="2">
    <source>
        <dbReference type="Proteomes" id="UP001280121"/>
    </source>
</evidence>
<dbReference type="Proteomes" id="UP001280121">
    <property type="component" value="Unassembled WGS sequence"/>
</dbReference>
<keyword evidence="2" id="KW-1185">Reference proteome</keyword>